<dbReference type="EMBL" id="HBUF01536294">
    <property type="protein sequence ID" value="CAG6753448.1"/>
    <property type="molecule type" value="Transcribed_RNA"/>
</dbReference>
<evidence type="ECO:0000256" key="2">
    <source>
        <dbReference type="ARBA" id="ARBA00022741"/>
    </source>
</evidence>
<dbReference type="EMBL" id="HBUF01047658">
    <property type="protein sequence ID" value="CAG6620409.1"/>
    <property type="molecule type" value="Transcribed_RNA"/>
</dbReference>
<reference evidence="4" key="1">
    <citation type="submission" date="2021-05" db="EMBL/GenBank/DDBJ databases">
        <authorList>
            <person name="Alioto T."/>
            <person name="Alioto T."/>
            <person name="Gomez Garrido J."/>
        </authorList>
    </citation>
    <scope>NUCLEOTIDE SEQUENCE</scope>
</reference>
<dbReference type="InterPro" id="IPR005654">
    <property type="entry name" value="ATPase_AFG1-like"/>
</dbReference>
<dbReference type="PANTHER" id="PTHR12169:SF6">
    <property type="entry name" value="AFG1-LIKE ATPASE"/>
    <property type="match status" value="1"/>
</dbReference>
<dbReference type="GO" id="GO:0016887">
    <property type="term" value="F:ATP hydrolysis activity"/>
    <property type="evidence" value="ECO:0007669"/>
    <property type="project" value="InterPro"/>
</dbReference>
<dbReference type="SUPFAM" id="SSF52540">
    <property type="entry name" value="P-loop containing nucleoside triphosphate hydrolases"/>
    <property type="match status" value="1"/>
</dbReference>
<accession>A0A8D9EGS8</accession>
<dbReference type="PANTHER" id="PTHR12169">
    <property type="entry name" value="ATPASE N2B"/>
    <property type="match status" value="1"/>
</dbReference>
<organism evidence="4">
    <name type="scientific">Cacopsylla melanoneura</name>
    <dbReference type="NCBI Taxonomy" id="428564"/>
    <lineage>
        <taxon>Eukaryota</taxon>
        <taxon>Metazoa</taxon>
        <taxon>Ecdysozoa</taxon>
        <taxon>Arthropoda</taxon>
        <taxon>Hexapoda</taxon>
        <taxon>Insecta</taxon>
        <taxon>Pterygota</taxon>
        <taxon>Neoptera</taxon>
        <taxon>Paraneoptera</taxon>
        <taxon>Hemiptera</taxon>
        <taxon>Sternorrhyncha</taxon>
        <taxon>Psylloidea</taxon>
        <taxon>Psyllidae</taxon>
        <taxon>Psyllinae</taxon>
        <taxon>Cacopsylla</taxon>
    </lineage>
</organism>
<dbReference type="EMBL" id="HBUF01047656">
    <property type="protein sequence ID" value="CAG6620405.1"/>
    <property type="molecule type" value="Transcribed_RNA"/>
</dbReference>
<evidence type="ECO:0000256" key="1">
    <source>
        <dbReference type="ARBA" id="ARBA00010322"/>
    </source>
</evidence>
<name>A0A8D9EGS8_9HEMI</name>
<dbReference type="EMBL" id="HBUF01385957">
    <property type="protein sequence ID" value="CAG6732178.1"/>
    <property type="molecule type" value="Transcribed_RNA"/>
</dbReference>
<evidence type="ECO:0000256" key="3">
    <source>
        <dbReference type="ARBA" id="ARBA00022840"/>
    </source>
</evidence>
<keyword evidence="2" id="KW-0547">Nucleotide-binding</keyword>
<dbReference type="Gene3D" id="3.40.50.300">
    <property type="entry name" value="P-loop containing nucleotide triphosphate hydrolases"/>
    <property type="match status" value="1"/>
</dbReference>
<keyword evidence="3" id="KW-0067">ATP-binding</keyword>
<evidence type="ECO:0000313" key="4">
    <source>
        <dbReference type="EMBL" id="CAG6753448.1"/>
    </source>
</evidence>
<dbReference type="FunFam" id="3.40.50.300:FF:003045">
    <property type="entry name" value="GD10885"/>
    <property type="match status" value="1"/>
</dbReference>
<dbReference type="Pfam" id="PF03969">
    <property type="entry name" value="AFG1_ATPase"/>
    <property type="match status" value="1"/>
</dbReference>
<comment type="similarity">
    <text evidence="1">Belongs to the AFG1 ATPase family.</text>
</comment>
<dbReference type="GO" id="GO:0005739">
    <property type="term" value="C:mitochondrion"/>
    <property type="evidence" value="ECO:0007669"/>
    <property type="project" value="TreeGrafter"/>
</dbReference>
<dbReference type="InterPro" id="IPR027417">
    <property type="entry name" value="P-loop_NTPase"/>
</dbReference>
<sequence length="467" mass="53683">MKLLSYFTRAVCCDNSLCAIRQLLLFNSSTQSWSLHRHKRSFSTPPVSQHSLPSSKYFEKLANNEIQKDKHQEEIVKQLDNVYLNIRNHVPESDSFFSFLREKRKQPKGLYIYGAVGGGKTMLMDIFYESCETEQKQRVHFNKFMLDVHAKIHEVKKILARDKAKSYDPIPPVANAIISKTWLICFDEFQVTDIADAMILKRLFTELFQLGVVVVATSNRPPDDLYKNGLQRSNFLPFIDVLKTYCDVASLSSNVDYRSIKANAEGSGTKTYFVKNFANEKKLHGIFKLLCSQENDIVRPRIITILGRNVTFTKTCGQILESTFDELCNRDLGSSDYLQICQIFHTVIIRNVPQLNIKLRSQSRRFITLIDALYDNNIRLVVSSDVPLDKLFSNEAVEDVHHSDDHRMLMDDLNIKANDGTDANLKANIFTGEEELFAFDRTISRINEMQTSEYWNKIRGSEINITG</sequence>
<protein>
    <submittedName>
        <fullName evidence="4">ATPase N2B</fullName>
    </submittedName>
</protein>
<dbReference type="NCBIfam" id="NF040713">
    <property type="entry name" value="ZapE"/>
    <property type="match status" value="1"/>
</dbReference>
<dbReference type="GO" id="GO:0005524">
    <property type="term" value="F:ATP binding"/>
    <property type="evidence" value="ECO:0007669"/>
    <property type="project" value="UniProtKB-KW"/>
</dbReference>
<dbReference type="AlphaFoldDB" id="A0A8D9EGS8"/>
<proteinExistence type="inferred from homology"/>